<evidence type="ECO:0000313" key="3">
    <source>
        <dbReference type="Proteomes" id="UP000204476"/>
    </source>
</evidence>
<dbReference type="RefSeq" id="YP_009187084.1">
    <property type="nucleotide sequence ID" value="NC_028653.1"/>
</dbReference>
<dbReference type="Proteomes" id="UP000204476">
    <property type="component" value="Genome"/>
</dbReference>
<organism evidence="2 3">
    <name type="scientific">Gordonia phage GTE8</name>
    <dbReference type="NCBI Taxonomy" id="1647475"/>
    <lineage>
        <taxon>Viruses</taxon>
        <taxon>Duplodnaviria</taxon>
        <taxon>Heunggongvirae</taxon>
        <taxon>Uroviricota</taxon>
        <taxon>Caudoviricetes</taxon>
        <taxon>Zierdtviridae</taxon>
        <taxon>Emilbogenvirinae</taxon>
        <taxon>Foxborovirus</taxon>
        <taxon>Foxborovirus GTE8</taxon>
    </lineage>
</organism>
<name>A0A0K0N6A8_9CAUD</name>
<dbReference type="GeneID" id="26515980"/>
<feature type="region of interest" description="Disordered" evidence="1">
    <location>
        <begin position="1"/>
        <end position="29"/>
    </location>
</feature>
<proteinExistence type="predicted"/>
<dbReference type="KEGG" id="vg:26515980"/>
<accession>A0A0K0N6A8</accession>
<reference evidence="2 3" key="1">
    <citation type="journal article" date="2015" name="PLoS ONE">
        <title>Lysis to Kill: Evaluation of the Lytic Abilities, and Genomics of Nine Bacteriophages Infective for Gordonia spp. and Their Potential Use in Activated Sludge Foam Biocontrol.</title>
        <authorList>
            <person name="Dyson Z.A."/>
            <person name="Tucci J."/>
            <person name="Seviour R.J."/>
            <person name="Petrovski S."/>
        </authorList>
    </citation>
    <scope>NUCLEOTIDE SEQUENCE [LARGE SCALE GENOMIC DNA]</scope>
</reference>
<gene>
    <name evidence="2" type="ORF">GTE8_22</name>
</gene>
<evidence type="ECO:0000313" key="2">
    <source>
        <dbReference type="EMBL" id="AKJ72365.1"/>
    </source>
</evidence>
<evidence type="ECO:0000256" key="1">
    <source>
        <dbReference type="SAM" id="MobiDB-lite"/>
    </source>
</evidence>
<dbReference type="EMBL" id="KR053201">
    <property type="protein sequence ID" value="AKJ72365.1"/>
    <property type="molecule type" value="Genomic_DNA"/>
</dbReference>
<dbReference type="OrthoDB" id="21478at10239"/>
<keyword evidence="3" id="KW-1185">Reference proteome</keyword>
<sequence length="121" mass="13811">MPEAGSHPNDRWRNGYRQNTRGTGQLLRHSKPLDRALRYSAVQIAWYYRRKLPRSNEAGMPSADQVRVFKRVPGGRKKDRMEMMVVASNQKNMKNMARTFRGGLAHVSGGRKVSARGRVSN</sequence>
<protein>
    <submittedName>
        <fullName evidence="2">Uncharacterized protein</fullName>
    </submittedName>
</protein>